<dbReference type="RefSeq" id="WP_189475405.1">
    <property type="nucleotide sequence ID" value="NZ_BMYM01000001.1"/>
</dbReference>
<comment type="caution">
    <text evidence="1">The sequence shown here is derived from an EMBL/GenBank/DDBJ whole genome shotgun (WGS) entry which is preliminary data.</text>
</comment>
<reference evidence="1" key="2">
    <citation type="submission" date="2020-09" db="EMBL/GenBank/DDBJ databases">
        <authorList>
            <person name="Sun Q."/>
            <person name="Kim S."/>
        </authorList>
    </citation>
    <scope>NUCLEOTIDE SEQUENCE</scope>
    <source>
        <strain evidence="1">KCTC 23430</strain>
    </source>
</reference>
<dbReference type="EMBL" id="BMYM01000001">
    <property type="protein sequence ID" value="GHD28727.1"/>
    <property type="molecule type" value="Genomic_DNA"/>
</dbReference>
<accession>A0A918XEB7</accession>
<keyword evidence="2" id="KW-1185">Reference proteome</keyword>
<name>A0A918XEB7_9GAMM</name>
<proteinExistence type="predicted"/>
<dbReference type="Proteomes" id="UP000644693">
    <property type="component" value="Unassembled WGS sequence"/>
</dbReference>
<gene>
    <name evidence="1" type="ORF">GCM10007053_08400</name>
</gene>
<evidence type="ECO:0000313" key="2">
    <source>
        <dbReference type="Proteomes" id="UP000644693"/>
    </source>
</evidence>
<protein>
    <submittedName>
        <fullName evidence="1">Uncharacterized protein</fullName>
    </submittedName>
</protein>
<organism evidence="1 2">
    <name type="scientific">Parahalioglobus pacificus</name>
    <dbReference type="NCBI Taxonomy" id="930806"/>
    <lineage>
        <taxon>Bacteria</taxon>
        <taxon>Pseudomonadati</taxon>
        <taxon>Pseudomonadota</taxon>
        <taxon>Gammaproteobacteria</taxon>
        <taxon>Cellvibrionales</taxon>
        <taxon>Halieaceae</taxon>
        <taxon>Parahalioglobus</taxon>
    </lineage>
</organism>
<evidence type="ECO:0000313" key="1">
    <source>
        <dbReference type="EMBL" id="GHD28727.1"/>
    </source>
</evidence>
<sequence>MNHPLLTVTDKVMNMIRSMVCLAMRVAHRRGATSDEIADFLSDWAPDSPGVYHTGLIERALEDLMSEGKVFQAGARWYLAGAVR</sequence>
<dbReference type="AlphaFoldDB" id="A0A918XEB7"/>
<reference evidence="1" key="1">
    <citation type="journal article" date="2014" name="Int. J. Syst. Evol. Microbiol.">
        <title>Complete genome sequence of Corynebacterium casei LMG S-19264T (=DSM 44701T), isolated from a smear-ripened cheese.</title>
        <authorList>
            <consortium name="US DOE Joint Genome Institute (JGI-PGF)"/>
            <person name="Walter F."/>
            <person name="Albersmeier A."/>
            <person name="Kalinowski J."/>
            <person name="Ruckert C."/>
        </authorList>
    </citation>
    <scope>NUCLEOTIDE SEQUENCE</scope>
    <source>
        <strain evidence="1">KCTC 23430</strain>
    </source>
</reference>